<organism evidence="1 2">
    <name type="scientific">Mesorhizobium helmanticense</name>
    <dbReference type="NCBI Taxonomy" id="1776423"/>
    <lineage>
        <taxon>Bacteria</taxon>
        <taxon>Pseudomonadati</taxon>
        <taxon>Pseudomonadota</taxon>
        <taxon>Alphaproteobacteria</taxon>
        <taxon>Hyphomicrobiales</taxon>
        <taxon>Phyllobacteriaceae</taxon>
        <taxon>Mesorhizobium</taxon>
    </lineage>
</organism>
<dbReference type="AlphaFoldDB" id="A0A2T4J3A5"/>
<reference evidence="1 2" key="1">
    <citation type="submission" date="2018-03" db="EMBL/GenBank/DDBJ databases">
        <title>Genome sequence of the symbiotic type strain Mesorhizobium helmanticense CSLC115NT isolated from Lotus corniculatus nodules.</title>
        <authorList>
            <person name="Sannazzaro A.I."/>
            <person name="Torres Tejerizo G.A."/>
            <person name="Dip D."/>
            <person name="Caballero M."/>
            <person name="Pistorio M."/>
            <person name="Estrella M.J."/>
        </authorList>
    </citation>
    <scope>NUCLEOTIDE SEQUENCE [LARGE SCALE GENOMIC DNA]</scope>
    <source>
        <strain evidence="1 2">CSLC115N</strain>
    </source>
</reference>
<gene>
    <name evidence="1" type="ORF">C9427_02060</name>
</gene>
<proteinExistence type="predicted"/>
<evidence type="ECO:0000313" key="1">
    <source>
        <dbReference type="EMBL" id="PTE12389.1"/>
    </source>
</evidence>
<dbReference type="RefSeq" id="WP_107647544.1">
    <property type="nucleotide sequence ID" value="NZ_PZJX01000003.1"/>
</dbReference>
<comment type="caution">
    <text evidence="1">The sequence shown here is derived from an EMBL/GenBank/DDBJ whole genome shotgun (WGS) entry which is preliminary data.</text>
</comment>
<evidence type="ECO:0000313" key="2">
    <source>
        <dbReference type="Proteomes" id="UP000240259"/>
    </source>
</evidence>
<accession>A0A2T4J3A5</accession>
<dbReference type="EMBL" id="PZJX01000003">
    <property type="protein sequence ID" value="PTE12389.1"/>
    <property type="molecule type" value="Genomic_DNA"/>
</dbReference>
<evidence type="ECO:0008006" key="3">
    <source>
        <dbReference type="Google" id="ProtNLM"/>
    </source>
</evidence>
<name>A0A2T4J3A5_9HYPH</name>
<sequence length="73" mass="7749">MSPVVANFVHEWISNNILNTAGSDAISVTELTEKLFADAKAVGITSSEAGGDTGTIYAMILDAIVQQDANWTY</sequence>
<dbReference type="OrthoDB" id="8099823at2"/>
<keyword evidence="2" id="KW-1185">Reference proteome</keyword>
<protein>
    <recommendedName>
        <fullName evidence="3">DUF768 domain-containing protein</fullName>
    </recommendedName>
</protein>
<dbReference type="Proteomes" id="UP000240259">
    <property type="component" value="Unassembled WGS sequence"/>
</dbReference>